<dbReference type="PANTHER" id="PTHR45835:SF87">
    <property type="entry name" value="RNA-DIRECTED DNA POLYMERASE"/>
    <property type="match status" value="1"/>
</dbReference>
<evidence type="ECO:0000313" key="2">
    <source>
        <dbReference type="Proteomes" id="UP000325315"/>
    </source>
</evidence>
<name>A0A5B6VNM9_9ROSI</name>
<dbReference type="OrthoDB" id="1000587at2759"/>
<dbReference type="EMBL" id="SMMG02000006">
    <property type="protein sequence ID" value="KAA3470726.1"/>
    <property type="molecule type" value="Genomic_DNA"/>
</dbReference>
<protein>
    <submittedName>
        <fullName evidence="1">Polyprotein</fullName>
    </submittedName>
</protein>
<dbReference type="PANTHER" id="PTHR45835">
    <property type="entry name" value="YALI0A06105P"/>
    <property type="match status" value="1"/>
</dbReference>
<dbReference type="AlphaFoldDB" id="A0A5B6VNM9"/>
<reference evidence="2" key="1">
    <citation type="journal article" date="2019" name="Plant Biotechnol. J.">
        <title>Genome sequencing of the Australian wild diploid species Gossypium australe highlights disease resistance and delayed gland morphogenesis.</title>
        <authorList>
            <person name="Cai Y."/>
            <person name="Cai X."/>
            <person name="Wang Q."/>
            <person name="Wang P."/>
            <person name="Zhang Y."/>
            <person name="Cai C."/>
            <person name="Xu Y."/>
            <person name="Wang K."/>
            <person name="Zhou Z."/>
            <person name="Wang C."/>
            <person name="Geng S."/>
            <person name="Li B."/>
            <person name="Dong Q."/>
            <person name="Hou Y."/>
            <person name="Wang H."/>
            <person name="Ai P."/>
            <person name="Liu Z."/>
            <person name="Yi F."/>
            <person name="Sun M."/>
            <person name="An G."/>
            <person name="Cheng J."/>
            <person name="Zhang Y."/>
            <person name="Shi Q."/>
            <person name="Xie Y."/>
            <person name="Shi X."/>
            <person name="Chang Y."/>
            <person name="Huang F."/>
            <person name="Chen Y."/>
            <person name="Hong S."/>
            <person name="Mi L."/>
            <person name="Sun Q."/>
            <person name="Zhang L."/>
            <person name="Zhou B."/>
            <person name="Peng R."/>
            <person name="Zhang X."/>
            <person name="Liu F."/>
        </authorList>
    </citation>
    <scope>NUCLEOTIDE SEQUENCE [LARGE SCALE GENOMIC DNA]</scope>
    <source>
        <strain evidence="2">cv. PA1801</strain>
    </source>
</reference>
<gene>
    <name evidence="1" type="ORF">EPI10_016411</name>
</gene>
<evidence type="ECO:0000313" key="1">
    <source>
        <dbReference type="EMBL" id="KAA3470726.1"/>
    </source>
</evidence>
<proteinExistence type="predicted"/>
<comment type="caution">
    <text evidence="1">The sequence shown here is derived from an EMBL/GenBank/DDBJ whole genome shotgun (WGS) entry which is preliminary data.</text>
</comment>
<accession>A0A5B6VNM9</accession>
<dbReference type="Proteomes" id="UP000325315">
    <property type="component" value="Unassembled WGS sequence"/>
</dbReference>
<organism evidence="1 2">
    <name type="scientific">Gossypium australe</name>
    <dbReference type="NCBI Taxonomy" id="47621"/>
    <lineage>
        <taxon>Eukaryota</taxon>
        <taxon>Viridiplantae</taxon>
        <taxon>Streptophyta</taxon>
        <taxon>Embryophyta</taxon>
        <taxon>Tracheophyta</taxon>
        <taxon>Spermatophyta</taxon>
        <taxon>Magnoliopsida</taxon>
        <taxon>eudicotyledons</taxon>
        <taxon>Gunneridae</taxon>
        <taxon>Pentapetalae</taxon>
        <taxon>rosids</taxon>
        <taxon>malvids</taxon>
        <taxon>Malvales</taxon>
        <taxon>Malvaceae</taxon>
        <taxon>Malvoideae</taxon>
        <taxon>Gossypium</taxon>
    </lineage>
</organism>
<sequence>MSQKDLNLQQRRWLKLLKDYEFVIDYHPGKANVVADALSQKSLFALRAMNIQLMICYDRSILAELKAKPIFLQQICEVQKDDSEFQQVKAEHQVPSGLLQPVMIPEWKWDKITMDFESGLPLTPKKKDAIWVIVDRLTKSTQFIPRSEIYVAILEETTRSSGNKVEF</sequence>
<keyword evidence="2" id="KW-1185">Reference proteome</keyword>